<evidence type="ECO:0000313" key="4">
    <source>
        <dbReference type="Proteomes" id="UP001185092"/>
    </source>
</evidence>
<proteinExistence type="inferred from homology"/>
<keyword evidence="4" id="KW-1185">Reference proteome</keyword>
<dbReference type="EMBL" id="JAVDQD010000001">
    <property type="protein sequence ID" value="MDR6237624.1"/>
    <property type="molecule type" value="Genomic_DNA"/>
</dbReference>
<protein>
    <submittedName>
        <fullName evidence="3">Nucleotide-binding universal stress UspA family protein</fullName>
    </submittedName>
</protein>
<dbReference type="RefSeq" id="WP_309937091.1">
    <property type="nucleotide sequence ID" value="NZ_AP025305.1"/>
</dbReference>
<dbReference type="InterPro" id="IPR014729">
    <property type="entry name" value="Rossmann-like_a/b/a_fold"/>
</dbReference>
<evidence type="ECO:0000256" key="1">
    <source>
        <dbReference type="ARBA" id="ARBA00008791"/>
    </source>
</evidence>
<dbReference type="PANTHER" id="PTHR46268:SF6">
    <property type="entry name" value="UNIVERSAL STRESS PROTEIN UP12"/>
    <property type="match status" value="1"/>
</dbReference>
<dbReference type="Proteomes" id="UP001185092">
    <property type="component" value="Unassembled WGS sequence"/>
</dbReference>
<dbReference type="Gene3D" id="3.40.50.620">
    <property type="entry name" value="HUPs"/>
    <property type="match status" value="1"/>
</dbReference>
<accession>A0AAE4BP64</accession>
<organism evidence="3 4">
    <name type="scientific">Aureibacter tunicatorum</name>
    <dbReference type="NCBI Taxonomy" id="866807"/>
    <lineage>
        <taxon>Bacteria</taxon>
        <taxon>Pseudomonadati</taxon>
        <taxon>Bacteroidota</taxon>
        <taxon>Cytophagia</taxon>
        <taxon>Cytophagales</taxon>
        <taxon>Persicobacteraceae</taxon>
        <taxon>Aureibacter</taxon>
    </lineage>
</organism>
<dbReference type="Gene3D" id="3.40.50.12370">
    <property type="match status" value="1"/>
</dbReference>
<comment type="similarity">
    <text evidence="1">Belongs to the universal stress protein A family.</text>
</comment>
<sequence length="277" mass="31022">MYKKIAVAVAFSPTCQALISEALRLQSLFDSELLLIHVGKNDDEEQKKMDDILRKASLAKDKTKLIWKSGNNTADIILEVCLKEKVDLLVAGALRKENLYGYYIGSIARKILRKSNCSVLMLTNPSLKPNSFNKVVIQAGASSVPQRALSIGCQLAKMEESSIVHIVREVKLLGLSMALASEETEDEYGKTKKNIVNEEVIEVERKLKGLDTEGLRLNIKVTAGKPGHELSNFVQKIHADLLIMQGLDRKMKFIDRIFRQDLEHIMSNLPTNLLIVH</sequence>
<feature type="domain" description="UspA" evidence="2">
    <location>
        <begin position="132"/>
        <end position="245"/>
    </location>
</feature>
<dbReference type="PANTHER" id="PTHR46268">
    <property type="entry name" value="STRESS RESPONSE PROTEIN NHAX"/>
    <property type="match status" value="1"/>
</dbReference>
<name>A0AAE4BP64_9BACT</name>
<comment type="caution">
    <text evidence="3">The sequence shown here is derived from an EMBL/GenBank/DDBJ whole genome shotgun (WGS) entry which is preliminary data.</text>
</comment>
<dbReference type="InterPro" id="IPR006015">
    <property type="entry name" value="Universal_stress_UspA"/>
</dbReference>
<gene>
    <name evidence="3" type="ORF">HNQ88_000600</name>
</gene>
<dbReference type="Pfam" id="PF00582">
    <property type="entry name" value="Usp"/>
    <property type="match status" value="2"/>
</dbReference>
<dbReference type="SUPFAM" id="SSF52402">
    <property type="entry name" value="Adenine nucleotide alpha hydrolases-like"/>
    <property type="match status" value="2"/>
</dbReference>
<dbReference type="InterPro" id="IPR006016">
    <property type="entry name" value="UspA"/>
</dbReference>
<evidence type="ECO:0000259" key="2">
    <source>
        <dbReference type="Pfam" id="PF00582"/>
    </source>
</evidence>
<feature type="domain" description="UspA" evidence="2">
    <location>
        <begin position="1"/>
        <end position="121"/>
    </location>
</feature>
<reference evidence="3" key="1">
    <citation type="submission" date="2023-07" db="EMBL/GenBank/DDBJ databases">
        <title>Genomic Encyclopedia of Type Strains, Phase IV (KMG-IV): sequencing the most valuable type-strain genomes for metagenomic binning, comparative biology and taxonomic classification.</title>
        <authorList>
            <person name="Goeker M."/>
        </authorList>
    </citation>
    <scope>NUCLEOTIDE SEQUENCE</scope>
    <source>
        <strain evidence="3">DSM 26174</strain>
    </source>
</reference>
<dbReference type="CDD" id="cd00293">
    <property type="entry name" value="USP-like"/>
    <property type="match status" value="1"/>
</dbReference>
<evidence type="ECO:0000313" key="3">
    <source>
        <dbReference type="EMBL" id="MDR6237624.1"/>
    </source>
</evidence>
<dbReference type="PRINTS" id="PR01438">
    <property type="entry name" value="UNVRSLSTRESS"/>
</dbReference>
<dbReference type="AlphaFoldDB" id="A0AAE4BP64"/>